<sequence>MSYYHAQDNDDLVIKFKALFGLIQYKIKVPLIKLDENSASIVVKEKVEQGPQEKNIQSEKRKITPNEMLKSFSDMRELLNHVVALHTIIRKFLKKVTVKNLEWQSVIGVGDAAYTGMITGAFWAIKGSIVGLVSNYMKVKVVPNIMITPNFQQAISQTSLKCMIEFRIGHAILAGIKLFKFWKGGKPRFKTKPLSVLSGDKTKSV</sequence>
<protein>
    <submittedName>
        <fullName evidence="1">DUF2953 domain-containing protein</fullName>
    </submittedName>
</protein>
<comment type="caution">
    <text evidence="1">The sequence shown here is derived from an EMBL/GenBank/DDBJ whole genome shotgun (WGS) entry which is preliminary data.</text>
</comment>
<keyword evidence="2" id="KW-1185">Reference proteome</keyword>
<dbReference type="RefSeq" id="WP_389365335.1">
    <property type="nucleotide sequence ID" value="NZ_JBIACK010000026.1"/>
</dbReference>
<dbReference type="EMBL" id="JBIACK010000026">
    <property type="protein sequence ID" value="MFE8704180.1"/>
    <property type="molecule type" value="Genomic_DNA"/>
</dbReference>
<dbReference type="InterPro" id="IPR021338">
    <property type="entry name" value="DUF2953"/>
</dbReference>
<organism evidence="1 2">
    <name type="scientific">Cytobacillus spartinae</name>
    <dbReference type="NCBI Taxonomy" id="3299023"/>
    <lineage>
        <taxon>Bacteria</taxon>
        <taxon>Bacillati</taxon>
        <taxon>Bacillota</taxon>
        <taxon>Bacilli</taxon>
        <taxon>Bacillales</taxon>
        <taxon>Bacillaceae</taxon>
        <taxon>Cytobacillus</taxon>
    </lineage>
</organism>
<gene>
    <name evidence="1" type="ORF">ACFYKX_26795</name>
</gene>
<evidence type="ECO:0000313" key="1">
    <source>
        <dbReference type="EMBL" id="MFE8704180.1"/>
    </source>
</evidence>
<evidence type="ECO:0000313" key="2">
    <source>
        <dbReference type="Proteomes" id="UP001601059"/>
    </source>
</evidence>
<name>A0ABW6KLQ3_9BACI</name>
<dbReference type="Proteomes" id="UP001601059">
    <property type="component" value="Unassembled WGS sequence"/>
</dbReference>
<reference evidence="1 2" key="1">
    <citation type="submission" date="2024-08" db="EMBL/GenBank/DDBJ databases">
        <title>Two novel Cytobacillus novel species.</title>
        <authorList>
            <person name="Liu G."/>
        </authorList>
    </citation>
    <scope>NUCLEOTIDE SEQUENCE [LARGE SCALE GENOMIC DNA]</scope>
    <source>
        <strain evidence="1 2">FJAT-54145</strain>
    </source>
</reference>
<dbReference type="Pfam" id="PF11167">
    <property type="entry name" value="DUF2953"/>
    <property type="match status" value="1"/>
</dbReference>
<accession>A0ABW6KLQ3</accession>
<proteinExistence type="predicted"/>